<feature type="chain" id="PRO_5040360203" evidence="1">
    <location>
        <begin position="19"/>
        <end position="256"/>
    </location>
</feature>
<dbReference type="EMBL" id="MU001514">
    <property type="protein sequence ID" value="KAF2437878.1"/>
    <property type="molecule type" value="Genomic_DNA"/>
</dbReference>
<evidence type="ECO:0000313" key="3">
    <source>
        <dbReference type="Proteomes" id="UP000799764"/>
    </source>
</evidence>
<reference evidence="2" key="1">
    <citation type="journal article" date="2020" name="Stud. Mycol.">
        <title>101 Dothideomycetes genomes: a test case for predicting lifestyles and emergence of pathogens.</title>
        <authorList>
            <person name="Haridas S."/>
            <person name="Albert R."/>
            <person name="Binder M."/>
            <person name="Bloem J."/>
            <person name="Labutti K."/>
            <person name="Salamov A."/>
            <person name="Andreopoulos B."/>
            <person name="Baker S."/>
            <person name="Barry K."/>
            <person name="Bills G."/>
            <person name="Bluhm B."/>
            <person name="Cannon C."/>
            <person name="Castanera R."/>
            <person name="Culley D."/>
            <person name="Daum C."/>
            <person name="Ezra D."/>
            <person name="Gonzalez J."/>
            <person name="Henrissat B."/>
            <person name="Kuo A."/>
            <person name="Liang C."/>
            <person name="Lipzen A."/>
            <person name="Lutzoni F."/>
            <person name="Magnuson J."/>
            <person name="Mondo S."/>
            <person name="Nolan M."/>
            <person name="Ohm R."/>
            <person name="Pangilinan J."/>
            <person name="Park H.-J."/>
            <person name="Ramirez L."/>
            <person name="Alfaro M."/>
            <person name="Sun H."/>
            <person name="Tritt A."/>
            <person name="Yoshinaga Y."/>
            <person name="Zwiers L.-H."/>
            <person name="Turgeon B."/>
            <person name="Goodwin S."/>
            <person name="Spatafora J."/>
            <person name="Crous P."/>
            <person name="Grigoriev I."/>
        </authorList>
    </citation>
    <scope>NUCLEOTIDE SEQUENCE</scope>
    <source>
        <strain evidence="2">CBS 690.94</strain>
    </source>
</reference>
<dbReference type="AlphaFoldDB" id="A0A9P4P6R5"/>
<accession>A0A9P4P6R5</accession>
<organism evidence="2 3">
    <name type="scientific">Karstenula rhodostoma CBS 690.94</name>
    <dbReference type="NCBI Taxonomy" id="1392251"/>
    <lineage>
        <taxon>Eukaryota</taxon>
        <taxon>Fungi</taxon>
        <taxon>Dikarya</taxon>
        <taxon>Ascomycota</taxon>
        <taxon>Pezizomycotina</taxon>
        <taxon>Dothideomycetes</taxon>
        <taxon>Pleosporomycetidae</taxon>
        <taxon>Pleosporales</taxon>
        <taxon>Massarineae</taxon>
        <taxon>Didymosphaeriaceae</taxon>
        <taxon>Karstenula</taxon>
    </lineage>
</organism>
<evidence type="ECO:0000256" key="1">
    <source>
        <dbReference type="SAM" id="SignalP"/>
    </source>
</evidence>
<keyword evidence="3" id="KW-1185">Reference proteome</keyword>
<gene>
    <name evidence="2" type="ORF">P171DRAFT_505587</name>
</gene>
<sequence>MVHPRVLLVSNLIHLTTAQLPTSKATPVDTQPFRHPIHGDVLLPGSVFTIEWEANPAFHNVTLQLWDKTSWGFARDLLAPCHPWARNPFCGTIAASAPNTGAFAWLVPDPRNGSLAAGFPRGERAYWVKMYVDDYLQPAVGNADPVLSYSRNFAFAREGEAARLVTGAPTVTSGEGEGEGDGGPPTVFVTVVGNGTASVTGDGEVVETGTGTVGMEATGEGEGSRGNKTAFAPVEGRAARVEWSLMGGVGLLLGLL</sequence>
<keyword evidence="1" id="KW-0732">Signal</keyword>
<feature type="signal peptide" evidence="1">
    <location>
        <begin position="1"/>
        <end position="18"/>
    </location>
</feature>
<dbReference type="OrthoDB" id="3783962at2759"/>
<evidence type="ECO:0000313" key="2">
    <source>
        <dbReference type="EMBL" id="KAF2437878.1"/>
    </source>
</evidence>
<name>A0A9P4P6R5_9PLEO</name>
<comment type="caution">
    <text evidence="2">The sequence shown here is derived from an EMBL/GenBank/DDBJ whole genome shotgun (WGS) entry which is preliminary data.</text>
</comment>
<protein>
    <submittedName>
        <fullName evidence="2">Uncharacterized protein</fullName>
    </submittedName>
</protein>
<proteinExistence type="predicted"/>
<dbReference type="Proteomes" id="UP000799764">
    <property type="component" value="Unassembled WGS sequence"/>
</dbReference>